<dbReference type="GO" id="GO:0030151">
    <property type="term" value="F:molybdenum ion binding"/>
    <property type="evidence" value="ECO:0007669"/>
    <property type="project" value="InterPro"/>
</dbReference>
<evidence type="ECO:0000259" key="14">
    <source>
        <dbReference type="PROSITE" id="PS50255"/>
    </source>
</evidence>
<keyword evidence="8" id="KW-0349">Heme</keyword>
<dbReference type="Gene3D" id="2.60.40.650">
    <property type="match status" value="1"/>
</dbReference>
<feature type="domain" description="Cytochrome b5 heme-binding" evidence="14">
    <location>
        <begin position="84"/>
        <end position="161"/>
    </location>
</feature>
<evidence type="ECO:0000256" key="9">
    <source>
        <dbReference type="ARBA" id="ARBA00022723"/>
    </source>
</evidence>
<dbReference type="Gene3D" id="3.90.420.10">
    <property type="entry name" value="Oxidoreductase, molybdopterin-binding domain"/>
    <property type="match status" value="1"/>
</dbReference>
<comment type="cofactor">
    <cofactor evidence="2">
        <name>heme b</name>
        <dbReference type="ChEBI" id="CHEBI:60344"/>
    </cofactor>
</comment>
<evidence type="ECO:0000256" key="7">
    <source>
        <dbReference type="ARBA" id="ARBA00022505"/>
    </source>
</evidence>
<dbReference type="GO" id="GO:0005758">
    <property type="term" value="C:mitochondrial intermembrane space"/>
    <property type="evidence" value="ECO:0007669"/>
    <property type="project" value="UniProtKB-SubCell"/>
</dbReference>
<comment type="pathway">
    <text evidence="5">Energy metabolism; sulfur metabolism.</text>
</comment>
<keyword evidence="10" id="KW-0560">Oxidoreductase</keyword>
<dbReference type="InterPro" id="IPR036374">
    <property type="entry name" value="OxRdtase_Mopterin-bd_sf"/>
</dbReference>
<dbReference type="AlphaFoldDB" id="A0A7E5WFG1"/>
<dbReference type="RefSeq" id="XP_026739147.1">
    <property type="nucleotide sequence ID" value="XM_026883346.1"/>
</dbReference>
<keyword evidence="15" id="KW-1185">Reference proteome</keyword>
<dbReference type="GO" id="GO:0043546">
    <property type="term" value="F:molybdopterin cofactor binding"/>
    <property type="evidence" value="ECO:0007669"/>
    <property type="project" value="TreeGrafter"/>
</dbReference>
<dbReference type="GO" id="GO:0008482">
    <property type="term" value="F:sulfite oxidase activity"/>
    <property type="evidence" value="ECO:0007669"/>
    <property type="project" value="UniProtKB-EC"/>
</dbReference>
<dbReference type="Pfam" id="PF00173">
    <property type="entry name" value="Cyt-b5"/>
    <property type="match status" value="1"/>
</dbReference>
<dbReference type="KEGG" id="tnl:113501997"/>
<comment type="pathway">
    <text evidence="4">Sulfur metabolism.</text>
</comment>
<gene>
    <name evidence="16" type="primary">LOC113501997</name>
</gene>
<evidence type="ECO:0000256" key="1">
    <source>
        <dbReference type="ARBA" id="ARBA00001924"/>
    </source>
</evidence>
<evidence type="ECO:0000313" key="15">
    <source>
        <dbReference type="Proteomes" id="UP000322000"/>
    </source>
</evidence>
<name>A0A7E5WFG1_TRINI</name>
<dbReference type="CTD" id="32878"/>
<dbReference type="SUPFAM" id="SSF81296">
    <property type="entry name" value="E set domains"/>
    <property type="match status" value="1"/>
</dbReference>
<evidence type="ECO:0000256" key="12">
    <source>
        <dbReference type="ARBA" id="ARBA00023128"/>
    </source>
</evidence>
<dbReference type="InterPro" id="IPR014756">
    <property type="entry name" value="Ig_E-set"/>
</dbReference>
<dbReference type="OrthoDB" id="10051395at2759"/>
<dbReference type="Pfam" id="PF00174">
    <property type="entry name" value="Oxidored_molyb"/>
    <property type="match status" value="1"/>
</dbReference>
<keyword evidence="9" id="KW-0479">Metal-binding</keyword>
<dbReference type="SUPFAM" id="SSF55856">
    <property type="entry name" value="Cytochrome b5-like heme/steroid binding domain"/>
    <property type="match status" value="1"/>
</dbReference>
<evidence type="ECO:0000256" key="8">
    <source>
        <dbReference type="ARBA" id="ARBA00022617"/>
    </source>
</evidence>
<comment type="cofactor">
    <cofactor evidence="1">
        <name>Mo-molybdopterin</name>
        <dbReference type="ChEBI" id="CHEBI:71302"/>
    </cofactor>
</comment>
<dbReference type="FunCoup" id="A0A7E5WFG1">
    <property type="interactions" value="1196"/>
</dbReference>
<evidence type="ECO:0000256" key="6">
    <source>
        <dbReference type="ARBA" id="ARBA00012505"/>
    </source>
</evidence>
<evidence type="ECO:0000256" key="3">
    <source>
        <dbReference type="ARBA" id="ARBA00004569"/>
    </source>
</evidence>
<dbReference type="InterPro" id="IPR000572">
    <property type="entry name" value="OxRdtase_Mopterin-bd_dom"/>
</dbReference>
<evidence type="ECO:0000313" key="16">
    <source>
        <dbReference type="RefSeq" id="XP_026739147.1"/>
    </source>
</evidence>
<protein>
    <recommendedName>
        <fullName evidence="13">Sulfite oxidase</fullName>
        <ecNumber evidence="6">1.8.3.1</ecNumber>
    </recommendedName>
</protein>
<evidence type="ECO:0000256" key="4">
    <source>
        <dbReference type="ARBA" id="ARBA00004678"/>
    </source>
</evidence>
<organism evidence="15 16">
    <name type="scientific">Trichoplusia ni</name>
    <name type="common">Cabbage looper</name>
    <dbReference type="NCBI Taxonomy" id="7111"/>
    <lineage>
        <taxon>Eukaryota</taxon>
        <taxon>Metazoa</taxon>
        <taxon>Ecdysozoa</taxon>
        <taxon>Arthropoda</taxon>
        <taxon>Hexapoda</taxon>
        <taxon>Insecta</taxon>
        <taxon>Pterygota</taxon>
        <taxon>Neoptera</taxon>
        <taxon>Endopterygota</taxon>
        <taxon>Lepidoptera</taxon>
        <taxon>Glossata</taxon>
        <taxon>Ditrysia</taxon>
        <taxon>Noctuoidea</taxon>
        <taxon>Noctuidae</taxon>
        <taxon>Plusiinae</taxon>
        <taxon>Trichoplusia</taxon>
    </lineage>
</organism>
<dbReference type="PANTHER" id="PTHR19372">
    <property type="entry name" value="SULFITE REDUCTASE"/>
    <property type="match status" value="1"/>
</dbReference>
<dbReference type="SMART" id="SM01117">
    <property type="entry name" value="Cyt-b5"/>
    <property type="match status" value="1"/>
</dbReference>
<dbReference type="Proteomes" id="UP000322000">
    <property type="component" value="Chromosome 16"/>
</dbReference>
<dbReference type="InterPro" id="IPR008335">
    <property type="entry name" value="Mopterin_OxRdtase_euk"/>
</dbReference>
<sequence>MSLKTILLRTINQRNKFVYLSATAVKLTQEQNQQQGKDRGHHRNSRNIASGFIGAVILKSLISEKAEDEKECKSFEAGQKRDDLPTYRAEEVFKHDSKESFWVIYKNGVYDVTSFLPSHPGGDQILNAGGLSIEPFWNVYGMHKTYEIYKLLESYRIGNLHEDDIVDHADEELWVKEPFRDKRLIVKTSKPFNAEIPAKMQIAHFDTPNELFYVRQHMPVPDLDAEQHRLQIIIKNGSTRTLDFSLQQLQMFPKASVRAALMCAGNRRSEMNEQVKQVRGISWQGGAISNALWEGVLLRDVLLYCGVDPQDTEGKHVILTGSDTDATGVQFSTSIPLWLALNPNGRVLLATHMNGAPLPPDHGRPLRALVPGAPAVRSVKWLESITISEDESPSHWHQKDYRSFNASKTWETADFASAPPIYSLPVTSAICDPANGDTVKVEDGCIEVRGYAYSGGGAQIVRVDVSADGGRSWQQAERLQADAAPPHQHYAWTLWTARVPVALGQPEVELWAKATDSNFNTQPEKFEDIWNIRGLLSNAYHKIKVHISH</sequence>
<comment type="subcellular location">
    <subcellularLocation>
        <location evidence="3">Mitochondrion intermembrane space</location>
    </subcellularLocation>
</comment>
<proteinExistence type="predicted"/>
<keyword evidence="12" id="KW-0496">Mitochondrion</keyword>
<dbReference type="PROSITE" id="PS50255">
    <property type="entry name" value="CYTOCHROME_B5_2"/>
    <property type="match status" value="1"/>
</dbReference>
<dbReference type="GO" id="GO:0020037">
    <property type="term" value="F:heme binding"/>
    <property type="evidence" value="ECO:0007669"/>
    <property type="project" value="InterPro"/>
</dbReference>
<dbReference type="FunFam" id="3.10.120.10:FF:000007">
    <property type="entry name" value="Sulfite oxidase, mitochondrial"/>
    <property type="match status" value="1"/>
</dbReference>
<evidence type="ECO:0000256" key="10">
    <source>
        <dbReference type="ARBA" id="ARBA00023002"/>
    </source>
</evidence>
<reference evidence="16" key="1">
    <citation type="submission" date="2025-08" db="UniProtKB">
        <authorList>
            <consortium name="RefSeq"/>
        </authorList>
    </citation>
    <scope>IDENTIFICATION</scope>
</reference>
<evidence type="ECO:0000256" key="13">
    <source>
        <dbReference type="ARBA" id="ARBA00070338"/>
    </source>
</evidence>
<keyword evidence="11" id="KW-0408">Iron</keyword>
<dbReference type="PRINTS" id="PR00407">
    <property type="entry name" value="EUMOPTERIN"/>
</dbReference>
<dbReference type="GO" id="GO:0006790">
    <property type="term" value="P:sulfur compound metabolic process"/>
    <property type="evidence" value="ECO:0007669"/>
    <property type="project" value="UniProtKB-UniPathway"/>
</dbReference>
<dbReference type="InterPro" id="IPR036400">
    <property type="entry name" value="Cyt_B5-like_heme/steroid_sf"/>
</dbReference>
<dbReference type="InterPro" id="IPR005066">
    <property type="entry name" value="MoCF_OxRdtse_dimer"/>
</dbReference>
<evidence type="ECO:0000256" key="5">
    <source>
        <dbReference type="ARBA" id="ARBA00004971"/>
    </source>
</evidence>
<dbReference type="PROSITE" id="PS00191">
    <property type="entry name" value="CYTOCHROME_B5_1"/>
    <property type="match status" value="1"/>
</dbReference>
<dbReference type="UniPathway" id="UPA00096"/>
<dbReference type="Pfam" id="PF03404">
    <property type="entry name" value="Mo-co_dimer"/>
    <property type="match status" value="1"/>
</dbReference>
<dbReference type="FunFam" id="3.90.420.10:FF:000002">
    <property type="entry name" value="sulfite oxidase, mitochondrial"/>
    <property type="match status" value="1"/>
</dbReference>
<dbReference type="EC" id="1.8.3.1" evidence="6"/>
<dbReference type="InterPro" id="IPR001199">
    <property type="entry name" value="Cyt_B5-like_heme/steroid-bd"/>
</dbReference>
<dbReference type="PANTHER" id="PTHR19372:SF7">
    <property type="entry name" value="SULFITE OXIDASE, MITOCHONDRIAL"/>
    <property type="match status" value="1"/>
</dbReference>
<evidence type="ECO:0000256" key="11">
    <source>
        <dbReference type="ARBA" id="ARBA00023004"/>
    </source>
</evidence>
<dbReference type="InParanoid" id="A0A7E5WFG1"/>
<evidence type="ECO:0000256" key="2">
    <source>
        <dbReference type="ARBA" id="ARBA00001970"/>
    </source>
</evidence>
<dbReference type="Gene3D" id="3.10.120.10">
    <property type="entry name" value="Cytochrome b5-like heme/steroid binding domain"/>
    <property type="match status" value="1"/>
</dbReference>
<accession>A0A7E5WFG1</accession>
<keyword evidence="7" id="KW-0500">Molybdenum</keyword>
<dbReference type="SUPFAM" id="SSF56524">
    <property type="entry name" value="Oxidoreductase molybdopterin-binding domain"/>
    <property type="match status" value="1"/>
</dbReference>
<dbReference type="InterPro" id="IPR018506">
    <property type="entry name" value="Cyt_B5_heme-BS"/>
</dbReference>
<dbReference type="FunFam" id="2.60.40.650:FF:000002">
    <property type="entry name" value="sulfite oxidase"/>
    <property type="match status" value="1"/>
</dbReference>
<dbReference type="GeneID" id="113501997"/>